<protein>
    <submittedName>
        <fullName evidence="1">Uncharacterized protein</fullName>
    </submittedName>
</protein>
<evidence type="ECO:0000313" key="1">
    <source>
        <dbReference type="EMBL" id="KAI4337908.1"/>
    </source>
</evidence>
<keyword evidence="2" id="KW-1185">Reference proteome</keyword>
<evidence type="ECO:0000313" key="2">
    <source>
        <dbReference type="Proteomes" id="UP000828941"/>
    </source>
</evidence>
<reference evidence="1 2" key="1">
    <citation type="journal article" date="2022" name="DNA Res.">
        <title>Chromosomal-level genome assembly of the orchid tree Bauhinia variegata (Leguminosae; Cercidoideae) supports the allotetraploid origin hypothesis of Bauhinia.</title>
        <authorList>
            <person name="Zhong Y."/>
            <person name="Chen Y."/>
            <person name="Zheng D."/>
            <person name="Pang J."/>
            <person name="Liu Y."/>
            <person name="Luo S."/>
            <person name="Meng S."/>
            <person name="Qian L."/>
            <person name="Wei D."/>
            <person name="Dai S."/>
            <person name="Zhou R."/>
        </authorList>
    </citation>
    <scope>NUCLEOTIDE SEQUENCE [LARGE SCALE GENOMIC DNA]</scope>
    <source>
        <strain evidence="1">BV-YZ2020</strain>
    </source>
</reference>
<dbReference type="Proteomes" id="UP000828941">
    <property type="component" value="Chromosome 6"/>
</dbReference>
<name>A0ACB9NP89_BAUVA</name>
<accession>A0ACB9NP89</accession>
<proteinExistence type="predicted"/>
<organism evidence="1 2">
    <name type="scientific">Bauhinia variegata</name>
    <name type="common">Purple orchid tree</name>
    <name type="synonym">Phanera variegata</name>
    <dbReference type="NCBI Taxonomy" id="167791"/>
    <lineage>
        <taxon>Eukaryota</taxon>
        <taxon>Viridiplantae</taxon>
        <taxon>Streptophyta</taxon>
        <taxon>Embryophyta</taxon>
        <taxon>Tracheophyta</taxon>
        <taxon>Spermatophyta</taxon>
        <taxon>Magnoliopsida</taxon>
        <taxon>eudicotyledons</taxon>
        <taxon>Gunneridae</taxon>
        <taxon>Pentapetalae</taxon>
        <taxon>rosids</taxon>
        <taxon>fabids</taxon>
        <taxon>Fabales</taxon>
        <taxon>Fabaceae</taxon>
        <taxon>Cercidoideae</taxon>
        <taxon>Cercideae</taxon>
        <taxon>Bauhiniinae</taxon>
        <taxon>Bauhinia</taxon>
    </lineage>
</organism>
<comment type="caution">
    <text evidence="1">The sequence shown here is derived from an EMBL/GenBank/DDBJ whole genome shotgun (WGS) entry which is preliminary data.</text>
</comment>
<sequence length="485" mass="54229">MPSWWTRKSQTAAKEVNSKEHEEDKELLRNNEASRTRMNKKRQKIKKPKSFDESHVLSSHSFPKTSLYLKASSSVSPKEASFYGGLRTNTLRETAEKEAYPLPRPSKSLDLTSVKFNQKGVGFASEVPSSSSSPSSGSSTSAEDHGDFGSFRVFEETEWDSGFKVSFQRAEASRRRKSLQYPQLKETRIESQTINDENWRNLCHPLPLPPCCVDEPSQHMQSSKWIKGRLLGRGSFGQVYAGFNCTNGQLCAIKEVRAITEDQNSQDCLKQLNQEVAVLSQLSHPNIVEYYGSELGKGQLSVYLEYVSGGSIHKLLQEYGPFKEPLMRNYTGQILHALAYLHARNTVHRDIKGTNILVDPNGEIKLADFGMAKHMTSSTSIVSFNGSPHWMAPEVILNTKSFGLAADIWSLGCTVIEMATSKPPWSEYEGVAAIFKIADSKDFPKIPAHLSANAQNFLKLCLQRDPLARPTAAQLLQHPFVQDHS</sequence>
<gene>
    <name evidence="1" type="ORF">L6164_016272</name>
</gene>
<dbReference type="EMBL" id="CM039431">
    <property type="protein sequence ID" value="KAI4337908.1"/>
    <property type="molecule type" value="Genomic_DNA"/>
</dbReference>